<dbReference type="EMBL" id="JBFSEQ010000012">
    <property type="protein sequence ID" value="KAL2763633.1"/>
    <property type="molecule type" value="Genomic_DNA"/>
</dbReference>
<dbReference type="AlphaFoldDB" id="A0ABD2DB18"/>
<reference evidence="2 3" key="1">
    <citation type="journal article" date="2024" name="G3 (Bethesda)">
        <title>A hybrid genome assembly of the endangered aye-aye (Daubentonia madagascariensis).</title>
        <authorList>
            <person name="Versoza C.J."/>
            <person name="Pfeifer S.P."/>
        </authorList>
    </citation>
    <scope>NUCLEOTIDE SEQUENCE [LARGE SCALE GENOMIC DNA]</scope>
    <source>
        <strain evidence="2">6821</strain>
    </source>
</reference>
<organism evidence="2 3">
    <name type="scientific">Daubentonia madagascariensis</name>
    <name type="common">Aye-aye</name>
    <name type="synonym">Sciurus madagascariensis</name>
    <dbReference type="NCBI Taxonomy" id="31869"/>
    <lineage>
        <taxon>Eukaryota</taxon>
        <taxon>Metazoa</taxon>
        <taxon>Chordata</taxon>
        <taxon>Craniata</taxon>
        <taxon>Vertebrata</taxon>
        <taxon>Euteleostomi</taxon>
        <taxon>Mammalia</taxon>
        <taxon>Eutheria</taxon>
        <taxon>Euarchontoglires</taxon>
        <taxon>Primates</taxon>
        <taxon>Strepsirrhini</taxon>
        <taxon>Chiromyiformes</taxon>
        <taxon>Daubentoniidae</taxon>
        <taxon>Daubentonia</taxon>
    </lineage>
</organism>
<gene>
    <name evidence="2" type="ORF">WCI35_029202</name>
</gene>
<sequence>WYLVKGGKNREQILLWDFGYTCSPILSHRRQNSTEIPPGNLLAMYTRNKECNKKPSIDQCNHHCSYFQKCQANEICCSTFCGNICLSIV</sequence>
<name>A0ABD2DB18_DAUMA</name>
<evidence type="ECO:0000313" key="2">
    <source>
        <dbReference type="EMBL" id="KAL2763633.1"/>
    </source>
</evidence>
<dbReference type="PROSITE" id="PS51390">
    <property type="entry name" value="WAP"/>
    <property type="match status" value="1"/>
</dbReference>
<proteinExistence type="predicted"/>
<feature type="domain" description="WAP" evidence="1">
    <location>
        <begin position="44"/>
        <end position="89"/>
    </location>
</feature>
<feature type="non-terminal residue" evidence="2">
    <location>
        <position position="1"/>
    </location>
</feature>
<evidence type="ECO:0000313" key="3">
    <source>
        <dbReference type="Proteomes" id="UP001610411"/>
    </source>
</evidence>
<protein>
    <submittedName>
        <fullName evidence="2">Protein WFDC10B isoform b</fullName>
    </submittedName>
</protein>
<comment type="caution">
    <text evidence="2">The sequence shown here is derived from an EMBL/GenBank/DDBJ whole genome shotgun (WGS) entry which is preliminary data.</text>
</comment>
<evidence type="ECO:0000259" key="1">
    <source>
        <dbReference type="PROSITE" id="PS51390"/>
    </source>
</evidence>
<dbReference type="InterPro" id="IPR008197">
    <property type="entry name" value="WAP_dom"/>
</dbReference>
<accession>A0ABD2DB18</accession>
<keyword evidence="3" id="KW-1185">Reference proteome</keyword>
<dbReference type="Proteomes" id="UP001610411">
    <property type="component" value="Unassembled WGS sequence"/>
</dbReference>